<dbReference type="EMBL" id="BAFB01000202">
    <property type="protein sequence ID" value="GAB36151.1"/>
    <property type="molecule type" value="Genomic_DNA"/>
</dbReference>
<comment type="caution">
    <text evidence="2">The sequence shown here is derived from an EMBL/GenBank/DDBJ whole genome shotgun (WGS) entry which is preliminary data.</text>
</comment>
<gene>
    <name evidence="2" type="ORF">GOOTI_202_00070</name>
</gene>
<reference evidence="2" key="1">
    <citation type="submission" date="2012-02" db="EMBL/GenBank/DDBJ databases">
        <title>Whole genome shotgun sequence of Gordonia otitidis NBRC 100426.</title>
        <authorList>
            <person name="Yoshida I."/>
            <person name="Hosoyama A."/>
            <person name="Tsuchikane K."/>
            <person name="Katsumata H."/>
            <person name="Yamazaki S."/>
            <person name="Fujita N."/>
        </authorList>
    </citation>
    <scope>NUCLEOTIDE SEQUENCE [LARGE SCALE GENOMIC DNA]</scope>
    <source>
        <strain evidence="2">NBRC 100426</strain>
    </source>
</reference>
<proteinExistence type="predicted"/>
<evidence type="ECO:0000313" key="3">
    <source>
        <dbReference type="Proteomes" id="UP000005038"/>
    </source>
</evidence>
<protein>
    <submittedName>
        <fullName evidence="2">Uncharacterized protein</fullName>
    </submittedName>
</protein>
<evidence type="ECO:0000313" key="2">
    <source>
        <dbReference type="EMBL" id="GAB36151.1"/>
    </source>
</evidence>
<organism evidence="2 3">
    <name type="scientific">Gordonia otitidis (strain DSM 44809 / CCUG 52243 / JCM 12355 / NBRC 100426 / IFM 10032)</name>
    <dbReference type="NCBI Taxonomy" id="1108044"/>
    <lineage>
        <taxon>Bacteria</taxon>
        <taxon>Bacillati</taxon>
        <taxon>Actinomycetota</taxon>
        <taxon>Actinomycetes</taxon>
        <taxon>Mycobacteriales</taxon>
        <taxon>Gordoniaceae</taxon>
        <taxon>Gordonia</taxon>
    </lineage>
</organism>
<feature type="transmembrane region" description="Helical" evidence="1">
    <location>
        <begin position="137"/>
        <end position="161"/>
    </location>
</feature>
<keyword evidence="1" id="KW-0472">Membrane</keyword>
<keyword evidence="3" id="KW-1185">Reference proteome</keyword>
<accession>H5TRP3</accession>
<name>H5TRP3_GORO1</name>
<keyword evidence="1" id="KW-0812">Transmembrane</keyword>
<evidence type="ECO:0000256" key="1">
    <source>
        <dbReference type="SAM" id="Phobius"/>
    </source>
</evidence>
<dbReference type="STRING" id="1108044.GOOTI_202_00070"/>
<feature type="transmembrane region" description="Helical" evidence="1">
    <location>
        <begin position="113"/>
        <end position="131"/>
    </location>
</feature>
<dbReference type="Proteomes" id="UP000005038">
    <property type="component" value="Unassembled WGS sequence"/>
</dbReference>
<sequence length="358" mass="38495">MVDNAQPSQRDTAESSTHESYMRWRTMVNSLGDLAHCNDPTPQDARDIAAAVSAALSYAAFDRRSRSALVDRRIVATRDRTTWLAGPISVESAPTYLSAVIPLPLSPLRYVPLSLYGVSAGTAGMFATAAAELAATPFVAINGGMATLAPFAAFAVGVLAGNCRSERKSRRIPEVDWEAFELAVRRTCDAEDVSDARAAFEMIEQAWLDYITDPEAYFLRRPLLHVDSHPATANYQRARYTAKELLDSHPGDVDSDTAATIDAAVAAAVAAWDLANSEALAAGTDPFSSSERVALRRSQQLIALIADPALADAARDHHIRELRNCLDKLTSCPASATALAMMPQLAQHITQLGIAARS</sequence>
<keyword evidence="1" id="KW-1133">Transmembrane helix</keyword>
<dbReference type="AlphaFoldDB" id="H5TRP3"/>